<accession>A0A392N398</accession>
<protein>
    <recommendedName>
        <fullName evidence="1">DUF632 domain-containing protein</fullName>
    </recommendedName>
</protein>
<dbReference type="PANTHER" id="PTHR21450:SF3">
    <property type="entry name" value="DUF630 FAMILY PROTEIN (DUF630 AND DUF632)"/>
    <property type="match status" value="1"/>
</dbReference>
<organism evidence="2 3">
    <name type="scientific">Trifolium medium</name>
    <dbReference type="NCBI Taxonomy" id="97028"/>
    <lineage>
        <taxon>Eukaryota</taxon>
        <taxon>Viridiplantae</taxon>
        <taxon>Streptophyta</taxon>
        <taxon>Embryophyta</taxon>
        <taxon>Tracheophyta</taxon>
        <taxon>Spermatophyta</taxon>
        <taxon>Magnoliopsida</taxon>
        <taxon>eudicotyledons</taxon>
        <taxon>Gunneridae</taxon>
        <taxon>Pentapetalae</taxon>
        <taxon>rosids</taxon>
        <taxon>fabids</taxon>
        <taxon>Fabales</taxon>
        <taxon>Fabaceae</taxon>
        <taxon>Papilionoideae</taxon>
        <taxon>50 kb inversion clade</taxon>
        <taxon>NPAAA clade</taxon>
        <taxon>Hologalegina</taxon>
        <taxon>IRL clade</taxon>
        <taxon>Trifolieae</taxon>
        <taxon>Trifolium</taxon>
    </lineage>
</organism>
<evidence type="ECO:0000259" key="1">
    <source>
        <dbReference type="Pfam" id="PF04782"/>
    </source>
</evidence>
<keyword evidence="3" id="KW-1185">Reference proteome</keyword>
<dbReference type="InterPro" id="IPR006867">
    <property type="entry name" value="DUF632"/>
</dbReference>
<dbReference type="PANTHER" id="PTHR21450">
    <property type="entry name" value="PROTEIN ALTERED PHOSPHATE STARVATION RESPONSE 1"/>
    <property type="match status" value="1"/>
</dbReference>
<comment type="caution">
    <text evidence="2">The sequence shown here is derived from an EMBL/GenBank/DDBJ whole genome shotgun (WGS) entry which is preliminary data.</text>
</comment>
<sequence>MWKVMAECHQTQKQIIEEANILLAGSIDARKQSAVSITDPHRLARSVSNLETELRNWRNTFESWITSQRSYIHALTGWLLRCMRCEPDA</sequence>
<reference evidence="2 3" key="1">
    <citation type="journal article" date="2018" name="Front. Plant Sci.">
        <title>Red Clover (Trifolium pratense) and Zigzag Clover (T. medium) - A Picture of Genomic Similarities and Differences.</title>
        <authorList>
            <person name="Dluhosova J."/>
            <person name="Istvanek J."/>
            <person name="Nedelnik J."/>
            <person name="Repkova J."/>
        </authorList>
    </citation>
    <scope>NUCLEOTIDE SEQUENCE [LARGE SCALE GENOMIC DNA]</scope>
    <source>
        <strain evidence="3">cv. 10/8</strain>
        <tissue evidence="2">Leaf</tissue>
    </source>
</reference>
<feature type="domain" description="DUF632" evidence="1">
    <location>
        <begin position="1"/>
        <end position="86"/>
    </location>
</feature>
<dbReference type="AlphaFoldDB" id="A0A392N398"/>
<dbReference type="Proteomes" id="UP000265520">
    <property type="component" value="Unassembled WGS sequence"/>
</dbReference>
<dbReference type="Pfam" id="PF04782">
    <property type="entry name" value="DUF632"/>
    <property type="match status" value="1"/>
</dbReference>
<name>A0A392N398_9FABA</name>
<dbReference type="EMBL" id="LXQA010025517">
    <property type="protein sequence ID" value="MCH93669.1"/>
    <property type="molecule type" value="Genomic_DNA"/>
</dbReference>
<feature type="non-terminal residue" evidence="2">
    <location>
        <position position="89"/>
    </location>
</feature>
<evidence type="ECO:0000313" key="3">
    <source>
        <dbReference type="Proteomes" id="UP000265520"/>
    </source>
</evidence>
<evidence type="ECO:0000313" key="2">
    <source>
        <dbReference type="EMBL" id="MCH93669.1"/>
    </source>
</evidence>
<proteinExistence type="predicted"/>